<sequence>MINRIESAFQEIIKWKKRFDELFSFSQEVRNGRDFKLAELGMYNRLLDRKYPSLSRDEKLMKKMVRGHRRQLVKQLYPNPLVRMVRRLFDRSVSVGRRISQLLQGDVQKEENSQLLQQIDRLGFTGLGEQLGGKLAEGQRSFTIQQLVSKNETEMLKYSLNIAPDDRGRLCVESFELARQSGTKLEHFKFTADDGINSSQAAELAGGRSVYVGSNNWQMIDFNDRDAQGNYVVRKINVPDFDMEKELDNLRPISGSAKHLIEAIQQGKRVEVEIEVRGNPTKFQLEAQPLKRTLQLYRDGRKYNAKLDEVPANGAQGKPLKISHKQGRNEVKVGR</sequence>
<accession>A0A3S3SUU3</accession>
<name>A0A3S3SUU3_9SPHI</name>
<evidence type="ECO:0000313" key="3">
    <source>
        <dbReference type="Proteomes" id="UP000284120"/>
    </source>
</evidence>
<keyword evidence="3" id="KW-1185">Reference proteome</keyword>
<dbReference type="RefSeq" id="WP_113646649.1">
    <property type="nucleotide sequence ID" value="NZ_QMHN01000002.1"/>
</dbReference>
<comment type="caution">
    <text evidence="2">The sequence shown here is derived from an EMBL/GenBank/DDBJ whole genome shotgun (WGS) entry which is preliminary data.</text>
</comment>
<protein>
    <recommendedName>
        <fullName evidence="4">DUF3945 domain-containing protein</fullName>
    </recommendedName>
</protein>
<evidence type="ECO:0000256" key="1">
    <source>
        <dbReference type="SAM" id="MobiDB-lite"/>
    </source>
</evidence>
<proteinExistence type="predicted"/>
<evidence type="ECO:0000313" key="2">
    <source>
        <dbReference type="EMBL" id="RWU08124.1"/>
    </source>
</evidence>
<feature type="region of interest" description="Disordered" evidence="1">
    <location>
        <begin position="312"/>
        <end position="335"/>
    </location>
</feature>
<dbReference type="AlphaFoldDB" id="A0A3S3SUU3"/>
<organism evidence="2 3">
    <name type="scientific">Pedobacter chitinilyticus</name>
    <dbReference type="NCBI Taxonomy" id="2233776"/>
    <lineage>
        <taxon>Bacteria</taxon>
        <taxon>Pseudomonadati</taxon>
        <taxon>Bacteroidota</taxon>
        <taxon>Sphingobacteriia</taxon>
        <taxon>Sphingobacteriales</taxon>
        <taxon>Sphingobacteriaceae</taxon>
        <taxon>Pedobacter</taxon>
    </lineage>
</organism>
<dbReference type="EMBL" id="SAYW01000002">
    <property type="protein sequence ID" value="RWU08124.1"/>
    <property type="molecule type" value="Genomic_DNA"/>
</dbReference>
<dbReference type="OrthoDB" id="791468at2"/>
<evidence type="ECO:0008006" key="4">
    <source>
        <dbReference type="Google" id="ProtNLM"/>
    </source>
</evidence>
<dbReference type="Proteomes" id="UP000284120">
    <property type="component" value="Unassembled WGS sequence"/>
</dbReference>
<reference evidence="2 3" key="1">
    <citation type="submission" date="2018-06" db="EMBL/GenBank/DDBJ databases">
        <title>Pedobacter endophyticus sp. nov., an endophytic bacterium isolated from a leaf of Triticum aestivum.</title>
        <authorList>
            <person name="Zhang L."/>
        </authorList>
    </citation>
    <scope>NUCLEOTIDE SEQUENCE [LARGE SCALE GENOMIC DNA]</scope>
    <source>
        <strain evidence="2 3">CM134L-2</strain>
    </source>
</reference>
<gene>
    <name evidence="2" type="ORF">DPV69_07015</name>
</gene>